<keyword evidence="3" id="KW-0269">Exonuclease</keyword>
<organism evidence="5 6">
    <name type="scientific">Vibrio vulnificus</name>
    <dbReference type="NCBI Taxonomy" id="672"/>
    <lineage>
        <taxon>Bacteria</taxon>
        <taxon>Pseudomonadati</taxon>
        <taxon>Pseudomonadota</taxon>
        <taxon>Gammaproteobacteria</taxon>
        <taxon>Vibrionales</taxon>
        <taxon>Vibrionaceae</taxon>
        <taxon>Vibrio</taxon>
    </lineage>
</organism>
<dbReference type="SUPFAM" id="SSF53098">
    <property type="entry name" value="Ribonuclease H-like"/>
    <property type="match status" value="1"/>
</dbReference>
<evidence type="ECO:0000256" key="3">
    <source>
        <dbReference type="ARBA" id="ARBA00022839"/>
    </source>
</evidence>
<dbReference type="Proteomes" id="UP000237466">
    <property type="component" value="Unassembled WGS sequence"/>
</dbReference>
<protein>
    <submittedName>
        <fullName evidence="5">DNA polymerase III subunit epsilon</fullName>
    </submittedName>
</protein>
<proteinExistence type="predicted"/>
<accession>A0A2S3QVE9</accession>
<dbReference type="GO" id="GO:0003676">
    <property type="term" value="F:nucleic acid binding"/>
    <property type="evidence" value="ECO:0007669"/>
    <property type="project" value="InterPro"/>
</dbReference>
<sequence length="238" mass="27349">MISLLKPTKLQWQHKFLQKQQRVADARLRRFYQSPPVSGETVIGSTPLVALDFETTGLNPNQHDILSIGLVPFDLHRIRLQQARYWTVKPEDQLHEESVVIHGITHSKVQRAPDLIDVLDEVLDCLAGKVVVVHYQHIERPFFDSALRKRINEGIEFPLIDTMEIESQWAKQQFGGWLNRLKGKSLPSVRLAQSRRRYGLPDYSAHHALTDAIATAELFQAQIAHHFSSQTPVSELWR</sequence>
<reference evidence="5 6" key="1">
    <citation type="journal article" date="2018" name="Front. Microbiol.">
        <title>Phylogeny of Vibrio vulnificus from the Analysis of the Core-Genome: Implications for Intra-Species Taxonomy.</title>
        <authorList>
            <person name="Roig F.J."/>
            <person name="Gonzalez-Candelas F."/>
            <person name="Sanjuan E."/>
            <person name="Fouz B."/>
            <person name="Feil E.J."/>
            <person name="Llorens C."/>
            <person name="Baker-Austin C."/>
            <person name="Oliver J.D."/>
            <person name="Danin-Poleg Y."/>
            <person name="Gibas C.J."/>
            <person name="Kashi Y."/>
            <person name="Gulig P.A."/>
            <person name="Morrison S.S."/>
            <person name="Amaro C."/>
        </authorList>
    </citation>
    <scope>NUCLEOTIDE SEQUENCE [LARGE SCALE GENOMIC DNA]</scope>
    <source>
        <strain evidence="5 6">CECT4608</strain>
    </source>
</reference>
<dbReference type="GO" id="GO:0006259">
    <property type="term" value="P:DNA metabolic process"/>
    <property type="evidence" value="ECO:0007669"/>
    <property type="project" value="UniProtKB-ARBA"/>
</dbReference>
<dbReference type="SMART" id="SM00479">
    <property type="entry name" value="EXOIII"/>
    <property type="match status" value="1"/>
</dbReference>
<evidence type="ECO:0000256" key="2">
    <source>
        <dbReference type="ARBA" id="ARBA00022801"/>
    </source>
</evidence>
<dbReference type="InterPro" id="IPR036397">
    <property type="entry name" value="RNaseH_sf"/>
</dbReference>
<dbReference type="CDD" id="cd06127">
    <property type="entry name" value="DEDDh"/>
    <property type="match status" value="1"/>
</dbReference>
<dbReference type="InterPro" id="IPR012337">
    <property type="entry name" value="RNaseH-like_sf"/>
</dbReference>
<dbReference type="PANTHER" id="PTHR30231:SF4">
    <property type="entry name" value="PROTEIN NEN2"/>
    <property type="match status" value="1"/>
</dbReference>
<evidence type="ECO:0000256" key="1">
    <source>
        <dbReference type="ARBA" id="ARBA00022722"/>
    </source>
</evidence>
<evidence type="ECO:0000259" key="4">
    <source>
        <dbReference type="SMART" id="SM00479"/>
    </source>
</evidence>
<dbReference type="Pfam" id="PF00929">
    <property type="entry name" value="RNase_T"/>
    <property type="match status" value="1"/>
</dbReference>
<dbReference type="InterPro" id="IPR013520">
    <property type="entry name" value="Ribonucl_H"/>
</dbReference>
<dbReference type="GO" id="GO:0005829">
    <property type="term" value="C:cytosol"/>
    <property type="evidence" value="ECO:0007669"/>
    <property type="project" value="TreeGrafter"/>
</dbReference>
<dbReference type="PANTHER" id="PTHR30231">
    <property type="entry name" value="DNA POLYMERASE III SUBUNIT EPSILON"/>
    <property type="match status" value="1"/>
</dbReference>
<evidence type="ECO:0000313" key="6">
    <source>
        <dbReference type="Proteomes" id="UP000237466"/>
    </source>
</evidence>
<dbReference type="RefSeq" id="WP_103201228.1">
    <property type="nucleotide sequence ID" value="NZ_JAODPT010000020.1"/>
</dbReference>
<comment type="caution">
    <text evidence="5">The sequence shown here is derived from an EMBL/GenBank/DDBJ whole genome shotgun (WGS) entry which is preliminary data.</text>
</comment>
<dbReference type="Gene3D" id="3.30.420.10">
    <property type="entry name" value="Ribonuclease H-like superfamily/Ribonuclease H"/>
    <property type="match status" value="1"/>
</dbReference>
<dbReference type="AlphaFoldDB" id="A0A2S3QVE9"/>
<dbReference type="GO" id="GO:0008408">
    <property type="term" value="F:3'-5' exonuclease activity"/>
    <property type="evidence" value="ECO:0007669"/>
    <property type="project" value="TreeGrafter"/>
</dbReference>
<feature type="domain" description="Exonuclease" evidence="4">
    <location>
        <begin position="47"/>
        <end position="228"/>
    </location>
</feature>
<evidence type="ECO:0000313" key="5">
    <source>
        <dbReference type="EMBL" id="POB41838.1"/>
    </source>
</evidence>
<gene>
    <name evidence="5" type="ORF">CRN52_22880</name>
</gene>
<dbReference type="NCBIfam" id="NF006602">
    <property type="entry name" value="PRK09146.1"/>
    <property type="match status" value="1"/>
</dbReference>
<keyword evidence="1" id="KW-0540">Nuclease</keyword>
<name>A0A2S3QVE9_VIBVL</name>
<keyword evidence="2" id="KW-0378">Hydrolase</keyword>
<dbReference type="EMBL" id="PDGH01000146">
    <property type="protein sequence ID" value="POB41838.1"/>
    <property type="molecule type" value="Genomic_DNA"/>
</dbReference>